<dbReference type="FunFam" id="3.40.50.720:FF:000084">
    <property type="entry name" value="Short-chain dehydrogenase reductase"/>
    <property type="match status" value="1"/>
</dbReference>
<dbReference type="AlphaFoldDB" id="A0A1I3S8Z4"/>
<dbReference type="Pfam" id="PF13561">
    <property type="entry name" value="adh_short_C2"/>
    <property type="match status" value="1"/>
</dbReference>
<sequence length="247" mass="26210">MRFTGKIAVVTGAGSGIGEAVAMRLAQEGAHTVLVGRTLSKLETVAGKIGELSATTYAADVTSEQEVRQLAGFLREKFGNIDILVNNAGGSKHNKLLEISVAEWEEVQAANLRSVFLVSRELSELMHGGNNRSIINIASISGIKPGKMIAHYSAAKAGVINLTRAFAHELSPYGIRVNSISPGFIETPLTEEGLKNKKFAESIARHTALKRVGQPQEVAGVVAFLASEDASYITGADIVVDGGWLIQ</sequence>
<dbReference type="InterPro" id="IPR002347">
    <property type="entry name" value="SDR_fam"/>
</dbReference>
<proteinExistence type="inferred from homology"/>
<dbReference type="PRINTS" id="PR00080">
    <property type="entry name" value="SDRFAMILY"/>
</dbReference>
<dbReference type="GO" id="GO:0008206">
    <property type="term" value="P:bile acid metabolic process"/>
    <property type="evidence" value="ECO:0007669"/>
    <property type="project" value="UniProtKB-ARBA"/>
</dbReference>
<protein>
    <submittedName>
        <fullName evidence="4">3-oxoacyl-[acyl-carrier protein] reductase</fullName>
    </submittedName>
</protein>
<dbReference type="PRINTS" id="PR00081">
    <property type="entry name" value="GDHRDH"/>
</dbReference>
<keyword evidence="5" id="KW-1185">Reference proteome</keyword>
<keyword evidence="2" id="KW-0560">Oxidoreductase</keyword>
<dbReference type="NCBIfam" id="NF005559">
    <property type="entry name" value="PRK07231.1"/>
    <property type="match status" value="1"/>
</dbReference>
<dbReference type="SUPFAM" id="SSF51735">
    <property type="entry name" value="NAD(P)-binding Rossmann-fold domains"/>
    <property type="match status" value="1"/>
</dbReference>
<dbReference type="InterPro" id="IPR057326">
    <property type="entry name" value="KR_dom"/>
</dbReference>
<evidence type="ECO:0000256" key="1">
    <source>
        <dbReference type="ARBA" id="ARBA00006484"/>
    </source>
</evidence>
<accession>A0A1I3S8Z4</accession>
<dbReference type="OrthoDB" id="112317at2"/>
<dbReference type="SMART" id="SM00822">
    <property type="entry name" value="PKS_KR"/>
    <property type="match status" value="1"/>
</dbReference>
<dbReference type="GO" id="GO:0016616">
    <property type="term" value="F:oxidoreductase activity, acting on the CH-OH group of donors, NAD or NADP as acceptor"/>
    <property type="evidence" value="ECO:0007669"/>
    <property type="project" value="TreeGrafter"/>
</dbReference>
<reference evidence="4 5" key="1">
    <citation type="submission" date="2016-10" db="EMBL/GenBank/DDBJ databases">
        <authorList>
            <person name="de Groot N.N."/>
        </authorList>
    </citation>
    <scope>NUCLEOTIDE SEQUENCE [LARGE SCALE GENOMIC DNA]</scope>
    <source>
        <strain evidence="4 5">DSM 44778</strain>
    </source>
</reference>
<dbReference type="InterPro" id="IPR020904">
    <property type="entry name" value="Sc_DH/Rdtase_CS"/>
</dbReference>
<dbReference type="EMBL" id="FORR01000012">
    <property type="protein sequence ID" value="SFJ54472.1"/>
    <property type="molecule type" value="Genomic_DNA"/>
</dbReference>
<dbReference type="PANTHER" id="PTHR42760:SF133">
    <property type="entry name" value="3-OXOACYL-[ACYL-CARRIER-PROTEIN] REDUCTASE"/>
    <property type="match status" value="1"/>
</dbReference>
<evidence type="ECO:0000313" key="4">
    <source>
        <dbReference type="EMBL" id="SFJ54472.1"/>
    </source>
</evidence>
<dbReference type="InterPro" id="IPR036291">
    <property type="entry name" value="NAD(P)-bd_dom_sf"/>
</dbReference>
<dbReference type="Gene3D" id="3.40.50.720">
    <property type="entry name" value="NAD(P)-binding Rossmann-like Domain"/>
    <property type="match status" value="1"/>
</dbReference>
<evidence type="ECO:0000256" key="2">
    <source>
        <dbReference type="ARBA" id="ARBA00023002"/>
    </source>
</evidence>
<dbReference type="STRING" id="46223.SAMN05421852_11246"/>
<name>A0A1I3S8Z4_9BACL</name>
<dbReference type="RefSeq" id="WP_093230657.1">
    <property type="nucleotide sequence ID" value="NZ_FORR01000012.1"/>
</dbReference>
<dbReference type="Proteomes" id="UP000199545">
    <property type="component" value="Unassembled WGS sequence"/>
</dbReference>
<evidence type="ECO:0000259" key="3">
    <source>
        <dbReference type="SMART" id="SM00822"/>
    </source>
</evidence>
<feature type="domain" description="Ketoreductase" evidence="3">
    <location>
        <begin position="6"/>
        <end position="183"/>
    </location>
</feature>
<organism evidence="4 5">
    <name type="scientific">Thermoflavimicrobium dichotomicum</name>
    <dbReference type="NCBI Taxonomy" id="46223"/>
    <lineage>
        <taxon>Bacteria</taxon>
        <taxon>Bacillati</taxon>
        <taxon>Bacillota</taxon>
        <taxon>Bacilli</taxon>
        <taxon>Bacillales</taxon>
        <taxon>Thermoactinomycetaceae</taxon>
        <taxon>Thermoflavimicrobium</taxon>
    </lineage>
</organism>
<comment type="similarity">
    <text evidence="1">Belongs to the short-chain dehydrogenases/reductases (SDR) family.</text>
</comment>
<dbReference type="PANTHER" id="PTHR42760">
    <property type="entry name" value="SHORT-CHAIN DEHYDROGENASES/REDUCTASES FAMILY MEMBER"/>
    <property type="match status" value="1"/>
</dbReference>
<dbReference type="CDD" id="cd05233">
    <property type="entry name" value="SDR_c"/>
    <property type="match status" value="1"/>
</dbReference>
<gene>
    <name evidence="4" type="ORF">SAMN05421852_11246</name>
</gene>
<dbReference type="PROSITE" id="PS00061">
    <property type="entry name" value="ADH_SHORT"/>
    <property type="match status" value="1"/>
</dbReference>
<evidence type="ECO:0000313" key="5">
    <source>
        <dbReference type="Proteomes" id="UP000199545"/>
    </source>
</evidence>